<dbReference type="AlphaFoldDB" id="A0AAE0ZVE4"/>
<accession>A0AAE0ZVE4</accession>
<evidence type="ECO:0000313" key="2">
    <source>
        <dbReference type="EMBL" id="KAK3776043.1"/>
    </source>
</evidence>
<gene>
    <name evidence="2" type="ORF">RRG08_062854</name>
</gene>
<dbReference type="Proteomes" id="UP001283361">
    <property type="component" value="Unassembled WGS sequence"/>
</dbReference>
<protein>
    <submittedName>
        <fullName evidence="2">Uncharacterized protein</fullName>
    </submittedName>
</protein>
<organism evidence="2 3">
    <name type="scientific">Elysia crispata</name>
    <name type="common">lettuce slug</name>
    <dbReference type="NCBI Taxonomy" id="231223"/>
    <lineage>
        <taxon>Eukaryota</taxon>
        <taxon>Metazoa</taxon>
        <taxon>Spiralia</taxon>
        <taxon>Lophotrochozoa</taxon>
        <taxon>Mollusca</taxon>
        <taxon>Gastropoda</taxon>
        <taxon>Heterobranchia</taxon>
        <taxon>Euthyneura</taxon>
        <taxon>Panpulmonata</taxon>
        <taxon>Sacoglossa</taxon>
        <taxon>Placobranchoidea</taxon>
        <taxon>Plakobranchidae</taxon>
        <taxon>Elysia</taxon>
    </lineage>
</organism>
<keyword evidence="3" id="KW-1185">Reference proteome</keyword>
<feature type="region of interest" description="Disordered" evidence="1">
    <location>
        <begin position="52"/>
        <end position="75"/>
    </location>
</feature>
<evidence type="ECO:0000256" key="1">
    <source>
        <dbReference type="SAM" id="MobiDB-lite"/>
    </source>
</evidence>
<dbReference type="EMBL" id="JAWDGP010003249">
    <property type="protein sequence ID" value="KAK3776043.1"/>
    <property type="molecule type" value="Genomic_DNA"/>
</dbReference>
<feature type="compositionally biased region" description="Low complexity" evidence="1">
    <location>
        <begin position="63"/>
        <end position="75"/>
    </location>
</feature>
<proteinExistence type="predicted"/>
<reference evidence="2" key="1">
    <citation type="journal article" date="2023" name="G3 (Bethesda)">
        <title>A reference genome for the long-term kleptoplast-retaining sea slug Elysia crispata morphotype clarki.</title>
        <authorList>
            <person name="Eastman K.E."/>
            <person name="Pendleton A.L."/>
            <person name="Shaikh M.A."/>
            <person name="Suttiyut T."/>
            <person name="Ogas R."/>
            <person name="Tomko P."/>
            <person name="Gavelis G."/>
            <person name="Widhalm J.R."/>
            <person name="Wisecaver J.H."/>
        </authorList>
    </citation>
    <scope>NUCLEOTIDE SEQUENCE</scope>
    <source>
        <strain evidence="2">ECLA1</strain>
    </source>
</reference>
<evidence type="ECO:0000313" key="3">
    <source>
        <dbReference type="Proteomes" id="UP001283361"/>
    </source>
</evidence>
<comment type="caution">
    <text evidence="2">The sequence shown here is derived from an EMBL/GenBank/DDBJ whole genome shotgun (WGS) entry which is preliminary data.</text>
</comment>
<name>A0AAE0ZVE4_9GAST</name>
<sequence length="75" mass="8450">MSSTQSEDNINQSLLSAVLDAEDIDIMNDPSLHHLDLQIDIPFDNYDSTKTFLKSSNGDYLGRRAAPRQQSPRQN</sequence>